<dbReference type="Gene3D" id="3.40.50.1820">
    <property type="entry name" value="alpha/beta hydrolase"/>
    <property type="match status" value="1"/>
</dbReference>
<dbReference type="EC" id="2.3.1.-" evidence="6"/>
<protein>
    <submittedName>
        <fullName evidence="6">Poly-beta-hydroxybutyrate polymerase</fullName>
        <ecNumber evidence="6">2.3.1.-</ecNumber>
    </submittedName>
</protein>
<name>A0A1J5QCP8_9ZZZZ</name>
<evidence type="ECO:0000313" key="6">
    <source>
        <dbReference type="EMBL" id="OIQ81192.1"/>
    </source>
</evidence>
<evidence type="ECO:0000256" key="1">
    <source>
        <dbReference type="ARBA" id="ARBA00022679"/>
    </source>
</evidence>
<dbReference type="EMBL" id="MLJW01000956">
    <property type="protein sequence ID" value="OIQ81192.1"/>
    <property type="molecule type" value="Genomic_DNA"/>
</dbReference>
<accession>A0A1J5QCP8</accession>
<comment type="caution">
    <text evidence="6">The sequence shown here is derived from an EMBL/GenBank/DDBJ whole genome shotgun (WGS) entry which is preliminary data.</text>
</comment>
<evidence type="ECO:0000256" key="3">
    <source>
        <dbReference type="SAM" id="MobiDB-lite"/>
    </source>
</evidence>
<dbReference type="InterPro" id="IPR022211">
    <property type="entry name" value="PHBC_N"/>
</dbReference>
<feature type="domain" description="Poly-beta-hydroxybutyrate polymerase N-terminal" evidence="4">
    <location>
        <begin position="140"/>
        <end position="309"/>
    </location>
</feature>
<dbReference type="PANTHER" id="PTHR36837">
    <property type="entry name" value="POLY(3-HYDROXYALKANOATE) POLYMERASE SUBUNIT PHAC"/>
    <property type="match status" value="1"/>
</dbReference>
<evidence type="ECO:0000259" key="4">
    <source>
        <dbReference type="Pfam" id="PF07167"/>
    </source>
</evidence>
<keyword evidence="1 6" id="KW-0808">Transferase</keyword>
<sequence length="631" mass="70687">MTESPSSRRRPPAVAADAPAAVAAPLAPAADKLNPGAFKRAPAPRHQEPWSRFNEAGLVPPFTESADRLMHAMQGKLTAGLSPASLLLSYLDWAVHLGNSAGKLSEVGQNILSKSVRFALWARHAAQDPNAEPFIEPLPQDSRFAAESWKSYPFNVISQSFLLSEQWWHYATTDVRGVSRHHQDVVSFTARQLLDMVSPSNNPLTNPEVLKTTWEQGGLNLWRGAMKWAEDLEASLSGRPAKVSEEYRVGETIACSPGKVVFRNRLIELIQYAPAGDSVQAEPILIVPAWIMKYYILDLSPHNSMVKFLVERGFTVFMISWRNPGREERDFSMEDYMRFGVLDSLNAISAITGGQKIHTCGYCLGGTLLSIAAATLARDGDERIKSMTLLAAQTDFEEAGEIMLFIDESQVTFLEDMMWDQGYLDTKQMSGAFQLLRSNDLIWSRMLKEYVLGEPEFMNDLMAWNADTTRMPYRMHSEYLRYLFLDNDLSKGRYQVDGRAIALSDIRADICAVGTTKDHIAPWKSVFKIHILTDSDVTFILTGGGHNAGIVSEPGHKHRSYQIGTHHDLDRYVDPDSWAQLTPRREGSWWLAWAEWLEERCGARTAPPPLGRREAGYPPLGEAPGEYVLQK</sequence>
<feature type="region of interest" description="Disordered" evidence="3">
    <location>
        <begin position="26"/>
        <end position="54"/>
    </location>
</feature>
<feature type="region of interest" description="Disordered" evidence="3">
    <location>
        <begin position="1"/>
        <end position="20"/>
    </location>
</feature>
<evidence type="ECO:0000259" key="5">
    <source>
        <dbReference type="Pfam" id="PF12551"/>
    </source>
</evidence>
<dbReference type="Pfam" id="PF12551">
    <property type="entry name" value="PHBC_N"/>
    <property type="match status" value="1"/>
</dbReference>
<dbReference type="InterPro" id="IPR010941">
    <property type="entry name" value="PhaC_N"/>
</dbReference>
<feature type="region of interest" description="Disordered" evidence="3">
    <location>
        <begin position="604"/>
        <end position="631"/>
    </location>
</feature>
<reference evidence="6" key="1">
    <citation type="submission" date="2016-10" db="EMBL/GenBank/DDBJ databases">
        <title>Sequence of Gallionella enrichment culture.</title>
        <authorList>
            <person name="Poehlein A."/>
            <person name="Muehling M."/>
            <person name="Daniel R."/>
        </authorList>
    </citation>
    <scope>NUCLEOTIDE SEQUENCE</scope>
</reference>
<dbReference type="GO" id="GO:0016746">
    <property type="term" value="F:acyltransferase activity"/>
    <property type="evidence" value="ECO:0007669"/>
    <property type="project" value="UniProtKB-KW"/>
</dbReference>
<keyword evidence="2 6" id="KW-0012">Acyltransferase</keyword>
<dbReference type="Pfam" id="PF07167">
    <property type="entry name" value="PhaC_N"/>
    <property type="match status" value="1"/>
</dbReference>
<feature type="domain" description="Poly-beta-hydroxybutyrate polymerase N-terminal" evidence="5">
    <location>
        <begin position="63"/>
        <end position="103"/>
    </location>
</feature>
<dbReference type="InterPro" id="IPR051321">
    <property type="entry name" value="PHA/PHB_synthase"/>
</dbReference>
<organism evidence="6">
    <name type="scientific">mine drainage metagenome</name>
    <dbReference type="NCBI Taxonomy" id="410659"/>
    <lineage>
        <taxon>unclassified sequences</taxon>
        <taxon>metagenomes</taxon>
        <taxon>ecological metagenomes</taxon>
    </lineage>
</organism>
<dbReference type="GO" id="GO:0042619">
    <property type="term" value="P:poly-hydroxybutyrate biosynthetic process"/>
    <property type="evidence" value="ECO:0007669"/>
    <property type="project" value="InterPro"/>
</dbReference>
<proteinExistence type="predicted"/>
<dbReference type="InterPro" id="IPR029058">
    <property type="entry name" value="AB_hydrolase_fold"/>
</dbReference>
<gene>
    <name evidence="6" type="primary">phbC_10</name>
    <name evidence="6" type="ORF">GALL_370360</name>
</gene>
<evidence type="ECO:0000256" key="2">
    <source>
        <dbReference type="ARBA" id="ARBA00023315"/>
    </source>
</evidence>
<dbReference type="SUPFAM" id="SSF53474">
    <property type="entry name" value="alpha/beta-Hydrolases"/>
    <property type="match status" value="1"/>
</dbReference>
<dbReference type="AlphaFoldDB" id="A0A1J5QCP8"/>
<dbReference type="PANTHER" id="PTHR36837:SF5">
    <property type="entry name" value="POLY-3-HYDROXYBUTYRATE SYNTHASE"/>
    <property type="match status" value="1"/>
</dbReference>